<dbReference type="InterPro" id="IPR019853">
    <property type="entry name" value="GldB-like"/>
</dbReference>
<sequence>MKYNVNFRQSYLFFLFVLAFFSLLSCRQSNKPDVSAIHLDVKISRFDQDLYAGKSKEIAETDEFLKKKYGWFYNDFTNRMVGNGEYSSREILSTLYNDQAYTDLSKESDSVFKDITPINNELTQAFKYIKYYYPKVQAPQFISFISGFAVQTPIGDNYMGIGLDMFLGKDSKFYKAIVQSVPAYLSRRFAPEYIVPRVTETYAREELFKEHDEDRTLLAKMIHNGKILYFMDQVLADEVPDSVKIGYTKSQIEWCKGFEADIWAYYLENNLLFETDYQKMQVFLSEGPFTPGLGEKNESAPKLGVWMGWQIVKKYMKNNQEISLQQLMMETDAQKILNASKYKPKK</sequence>
<organism evidence="1 2">
    <name type="scientific">Pedobacter frigoris</name>
    <dbReference type="NCBI Taxonomy" id="2571272"/>
    <lineage>
        <taxon>Bacteria</taxon>
        <taxon>Pseudomonadati</taxon>
        <taxon>Bacteroidota</taxon>
        <taxon>Sphingobacteriia</taxon>
        <taxon>Sphingobacteriales</taxon>
        <taxon>Sphingobacteriaceae</taxon>
        <taxon>Pedobacter</taxon>
    </lineage>
</organism>
<dbReference type="Proteomes" id="UP000307244">
    <property type="component" value="Unassembled WGS sequence"/>
</dbReference>
<keyword evidence="2" id="KW-1185">Reference proteome</keyword>
<keyword evidence="1" id="KW-0449">Lipoprotein</keyword>
<reference evidence="1 2" key="1">
    <citation type="submission" date="2019-04" db="EMBL/GenBank/DDBJ databases">
        <title>Pedobacter sp. RP-3-15 sp. nov., isolated from Arctic soil.</title>
        <authorList>
            <person name="Dahal R.H."/>
            <person name="Kim D.-U."/>
        </authorList>
    </citation>
    <scope>NUCLEOTIDE SEQUENCE [LARGE SCALE GENOMIC DNA]</scope>
    <source>
        <strain evidence="1 2">RP-3-15</strain>
    </source>
</reference>
<gene>
    <name evidence="1" type="primary">gldB</name>
    <name evidence="1" type="ORF">FA047_09140</name>
</gene>
<proteinExistence type="predicted"/>
<accession>A0A4U1CKP2</accession>
<dbReference type="Pfam" id="PF25594">
    <property type="entry name" value="GldB_lipo"/>
    <property type="match status" value="1"/>
</dbReference>
<evidence type="ECO:0000313" key="1">
    <source>
        <dbReference type="EMBL" id="TKC07402.1"/>
    </source>
</evidence>
<dbReference type="NCBIfam" id="TIGR03514">
    <property type="entry name" value="GldB_lipo"/>
    <property type="match status" value="1"/>
</dbReference>
<dbReference type="EMBL" id="SWBQ01000002">
    <property type="protein sequence ID" value="TKC07402.1"/>
    <property type="molecule type" value="Genomic_DNA"/>
</dbReference>
<protein>
    <submittedName>
        <fullName evidence="1">Gliding motility lipoprotein GldB</fullName>
    </submittedName>
</protein>
<dbReference type="AlphaFoldDB" id="A0A4U1CKP2"/>
<name>A0A4U1CKP2_9SPHI</name>
<dbReference type="RefSeq" id="WP_136835669.1">
    <property type="nucleotide sequence ID" value="NZ_SWBQ01000002.1"/>
</dbReference>
<dbReference type="PROSITE" id="PS51257">
    <property type="entry name" value="PROKAR_LIPOPROTEIN"/>
    <property type="match status" value="1"/>
</dbReference>
<evidence type="ECO:0000313" key="2">
    <source>
        <dbReference type="Proteomes" id="UP000307244"/>
    </source>
</evidence>
<dbReference type="OrthoDB" id="976022at2"/>
<comment type="caution">
    <text evidence="1">The sequence shown here is derived from an EMBL/GenBank/DDBJ whole genome shotgun (WGS) entry which is preliminary data.</text>
</comment>